<protein>
    <recommendedName>
        <fullName evidence="3">Receptor L-domain domain-containing protein</fullName>
    </recommendedName>
</protein>
<organism evidence="1 2">
    <name type="scientific">Strongylus vulgaris</name>
    <name type="common">Blood worm</name>
    <dbReference type="NCBI Taxonomy" id="40348"/>
    <lineage>
        <taxon>Eukaryota</taxon>
        <taxon>Metazoa</taxon>
        <taxon>Ecdysozoa</taxon>
        <taxon>Nematoda</taxon>
        <taxon>Chromadorea</taxon>
        <taxon>Rhabditida</taxon>
        <taxon>Rhabditina</taxon>
        <taxon>Rhabditomorpha</taxon>
        <taxon>Strongyloidea</taxon>
        <taxon>Strongylidae</taxon>
        <taxon>Strongylus</taxon>
    </lineage>
</organism>
<reference evidence="1 2" key="1">
    <citation type="submission" date="2018-11" db="EMBL/GenBank/DDBJ databases">
        <authorList>
            <consortium name="Pathogen Informatics"/>
        </authorList>
    </citation>
    <scope>NUCLEOTIDE SEQUENCE [LARGE SCALE GENOMIC DNA]</scope>
</reference>
<sequence length="395" mass="44999">MVATDCWNYPSIKTKEDYSKFVSDCAGVDKLGFMDDIPWVFDAQHVSENDFNKLFSNAKEIRMSIHIQNTNFVQPSLEKLQKVHVREGSPSFRFENNADLVDLKTPTQTITSEPNDTVVETYYFGNGRGKDMHVHDTPPYANVHKLCPVKKGCRVHKDTECSRIAEPINDISEFVDKCSNETVIKGAPGVKVMIDLALLNSRQISKLFGKSEQLYICIRSVGTYHRKLRFPHLKHIEACNEGENALLLENNPFLEEVVFPCTFTSDRSFRIRGNHILSARNIMAMLATCLQCDLQDPGENLVESADDIKADCENFPPPEKESDYIHLVNTCSGVQKLQFAGGTTTYFDASKLPQYMFEELFKKIEEINFGLKIVNTQYKRLYIPNLKKINIFGKI</sequence>
<dbReference type="AlphaFoldDB" id="A0A3P7K1X3"/>
<accession>A0A3P7K1X3</accession>
<proteinExistence type="predicted"/>
<dbReference type="Proteomes" id="UP000270094">
    <property type="component" value="Unassembled WGS sequence"/>
</dbReference>
<evidence type="ECO:0008006" key="3">
    <source>
        <dbReference type="Google" id="ProtNLM"/>
    </source>
</evidence>
<gene>
    <name evidence="1" type="ORF">SVUK_LOCUS163</name>
</gene>
<dbReference type="EMBL" id="UYYB01000234">
    <property type="protein sequence ID" value="VDM65165.1"/>
    <property type="molecule type" value="Genomic_DNA"/>
</dbReference>
<dbReference type="OrthoDB" id="5851182at2759"/>
<name>A0A3P7K1X3_STRVU</name>
<evidence type="ECO:0000313" key="1">
    <source>
        <dbReference type="EMBL" id="VDM65165.1"/>
    </source>
</evidence>
<evidence type="ECO:0000313" key="2">
    <source>
        <dbReference type="Proteomes" id="UP000270094"/>
    </source>
</evidence>
<dbReference type="SUPFAM" id="SSF52058">
    <property type="entry name" value="L domain-like"/>
    <property type="match status" value="1"/>
</dbReference>
<keyword evidence="2" id="KW-1185">Reference proteome</keyword>